<dbReference type="AlphaFoldDB" id="A0A840HQG8"/>
<dbReference type="Gene3D" id="3.30.1150.10">
    <property type="match status" value="1"/>
</dbReference>
<name>A0A840HQG8_9SPHN</name>
<sequence length="242" mass="25145">MANLSARRSRTYERIGPVIGVAAVHIVLGYAIVAGLQVPLPRGIDEAALVLLDLKPLPPPKPPAKPEPEPTERHRATPKQGGAAPGPKARPLQQAVAPVPVVPIPPLMTAAPPPIAAGDNPVGSGAGGAGSGQGAGGTGSGRGQGIGDGEFTSARQIRGRFRNSDFPASAKGAGRLKIGVRYAVGPSGVVDQCEIIEPSGYPEVDAMTCRVIVERYRFKPARDEDGIPITQVMEEDYSWTMD</sequence>
<accession>A0A840HQG8</accession>
<dbReference type="InterPro" id="IPR037682">
    <property type="entry name" value="TonB_C"/>
</dbReference>
<evidence type="ECO:0000256" key="1">
    <source>
        <dbReference type="SAM" id="MobiDB-lite"/>
    </source>
</evidence>
<dbReference type="Pfam" id="PF03544">
    <property type="entry name" value="TonB_C"/>
    <property type="match status" value="1"/>
</dbReference>
<evidence type="ECO:0000256" key="2">
    <source>
        <dbReference type="SAM" id="Phobius"/>
    </source>
</evidence>
<gene>
    <name evidence="4" type="ORF">HNQ99_000096</name>
</gene>
<dbReference type="EMBL" id="JACHOV010000001">
    <property type="protein sequence ID" value="MBB4639816.1"/>
    <property type="molecule type" value="Genomic_DNA"/>
</dbReference>
<protein>
    <submittedName>
        <fullName evidence="4">Protein TonB</fullName>
    </submittedName>
</protein>
<feature type="region of interest" description="Disordered" evidence="1">
    <location>
        <begin position="112"/>
        <end position="150"/>
    </location>
</feature>
<feature type="compositionally biased region" description="Basic and acidic residues" evidence="1">
    <location>
        <begin position="64"/>
        <end position="75"/>
    </location>
</feature>
<feature type="domain" description="TonB C-terminal" evidence="3">
    <location>
        <begin position="177"/>
        <end position="231"/>
    </location>
</feature>
<feature type="transmembrane region" description="Helical" evidence="2">
    <location>
        <begin position="12"/>
        <end position="33"/>
    </location>
</feature>
<keyword evidence="2" id="KW-0812">Transmembrane</keyword>
<organism evidence="4 5">
    <name type="scientific">Rhizorhapis suberifaciens</name>
    <name type="common">corky root of lettuce</name>
    <dbReference type="NCBI Taxonomy" id="13656"/>
    <lineage>
        <taxon>Bacteria</taxon>
        <taxon>Pseudomonadati</taxon>
        <taxon>Pseudomonadota</taxon>
        <taxon>Alphaproteobacteria</taxon>
        <taxon>Sphingomonadales</taxon>
        <taxon>Sphingomonadaceae</taxon>
        <taxon>Rhizorhapis</taxon>
    </lineage>
</organism>
<dbReference type="GO" id="GO:0055085">
    <property type="term" value="P:transmembrane transport"/>
    <property type="evidence" value="ECO:0007669"/>
    <property type="project" value="InterPro"/>
</dbReference>
<keyword evidence="2" id="KW-1133">Transmembrane helix</keyword>
<comment type="caution">
    <text evidence="4">The sequence shown here is derived from an EMBL/GenBank/DDBJ whole genome shotgun (WGS) entry which is preliminary data.</text>
</comment>
<feature type="region of interest" description="Disordered" evidence="1">
    <location>
        <begin position="55"/>
        <end position="92"/>
    </location>
</feature>
<evidence type="ECO:0000313" key="4">
    <source>
        <dbReference type="EMBL" id="MBB4639816.1"/>
    </source>
</evidence>
<evidence type="ECO:0000259" key="3">
    <source>
        <dbReference type="Pfam" id="PF03544"/>
    </source>
</evidence>
<keyword evidence="2" id="KW-0472">Membrane</keyword>
<dbReference type="RefSeq" id="WP_184473684.1">
    <property type="nucleotide sequence ID" value="NZ_JACHOV010000001.1"/>
</dbReference>
<reference evidence="4 5" key="1">
    <citation type="submission" date="2020-08" db="EMBL/GenBank/DDBJ databases">
        <title>Genomic Encyclopedia of Type Strains, Phase IV (KMG-IV): sequencing the most valuable type-strain genomes for metagenomic binning, comparative biology and taxonomic classification.</title>
        <authorList>
            <person name="Goeker M."/>
        </authorList>
    </citation>
    <scope>NUCLEOTIDE SEQUENCE [LARGE SCALE GENOMIC DNA]</scope>
    <source>
        <strain evidence="4 5">DSM 7465</strain>
    </source>
</reference>
<proteinExistence type="predicted"/>
<feature type="compositionally biased region" description="Gly residues" evidence="1">
    <location>
        <begin position="124"/>
        <end position="148"/>
    </location>
</feature>
<dbReference type="Proteomes" id="UP000575068">
    <property type="component" value="Unassembled WGS sequence"/>
</dbReference>
<evidence type="ECO:0000313" key="5">
    <source>
        <dbReference type="Proteomes" id="UP000575068"/>
    </source>
</evidence>
<keyword evidence="5" id="KW-1185">Reference proteome</keyword>